<reference evidence="10 11" key="1">
    <citation type="submission" date="2019-03" db="EMBL/GenBank/DDBJ databases">
        <title>Genomic Encyclopedia of Type Strains, Phase IV (KMG-IV): sequencing the most valuable type-strain genomes for metagenomic binning, comparative biology and taxonomic classification.</title>
        <authorList>
            <person name="Goeker M."/>
        </authorList>
    </citation>
    <scope>NUCLEOTIDE SEQUENCE [LARGE SCALE GENOMIC DNA]</scope>
    <source>
        <strain evidence="10 11">DSM 15505</strain>
    </source>
</reference>
<dbReference type="GO" id="GO:0005524">
    <property type="term" value="F:ATP binding"/>
    <property type="evidence" value="ECO:0007669"/>
    <property type="project" value="UniProtKB-KW"/>
</dbReference>
<dbReference type="InterPro" id="IPR027417">
    <property type="entry name" value="P-loop_NTPase"/>
</dbReference>
<dbReference type="RefSeq" id="WP_133736002.1">
    <property type="nucleotide sequence ID" value="NZ_SOAX01000003.1"/>
</dbReference>
<accession>A0A4V3EQF4</accession>
<keyword evidence="3" id="KW-0813">Transport</keyword>
<keyword evidence="4" id="KW-1003">Cell membrane</keyword>
<feature type="domain" description="Tyrosine specific protein phosphatases" evidence="8">
    <location>
        <begin position="362"/>
        <end position="426"/>
    </location>
</feature>
<comment type="caution">
    <text evidence="10">The sequence shown here is derived from an EMBL/GenBank/DDBJ whole genome shotgun (WGS) entry which is preliminary data.</text>
</comment>
<sequence length="445" mass="48048">MNTPEQDASNPSVLSLSGFGVAFSEKTVLASIDLEVPDREVTILLGPSGTGKSTLLRTLAGFNDPNPNLRTWGSVNYLGNPLGDGERPVLAAQNARMVMASILENIIQDLPERRSLSPIQQRELAQRLLEAAGLHELIDRIDEPAIHLNLAQQRHLATMRLAATGARLILLDEPTTGLNDQEARRLLDYIASEAHRRSILIALHNLSHASMLGGRMVLIAGGSVHEAAKTSDFLKSPVSEAGQSFVRTGSCAVAAPDADPETLAPETPAPPPLPEEARSFVSDSFGPRGFLWLKKGQLAGTPRPGIVQDLEHDLAALKRVGVTTLITLTETRPDTEALAEYGIDNFWSPFQDMAAPSITQAAGLCKRIQRLCDEGGVVAVHCRAGLGRTGTVLASCLIWEGMAALDSLEMVRRIEPRWVQSEAQVEFLEKFALFLTERAKTAQGS</sequence>
<dbReference type="GO" id="GO:0005886">
    <property type="term" value="C:plasma membrane"/>
    <property type="evidence" value="ECO:0007669"/>
    <property type="project" value="UniProtKB-SubCell"/>
</dbReference>
<dbReference type="Proteomes" id="UP000295830">
    <property type="component" value="Unassembled WGS sequence"/>
</dbReference>
<dbReference type="PANTHER" id="PTHR43166:SF9">
    <property type="entry name" value="GLUTAMATE_ASPARTATE IMPORT ATP-BINDING PROTEIN GLTL"/>
    <property type="match status" value="1"/>
</dbReference>
<dbReference type="Pfam" id="PF00005">
    <property type="entry name" value="ABC_tran"/>
    <property type="match status" value="1"/>
</dbReference>
<dbReference type="FunFam" id="3.90.190.10:FF:000157">
    <property type="entry name" value="Protein-tyrosine phosphatase"/>
    <property type="match status" value="1"/>
</dbReference>
<evidence type="ECO:0000256" key="4">
    <source>
        <dbReference type="ARBA" id="ARBA00022475"/>
    </source>
</evidence>
<keyword evidence="5" id="KW-0547">Nucleotide-binding</keyword>
<evidence type="ECO:0000256" key="3">
    <source>
        <dbReference type="ARBA" id="ARBA00022448"/>
    </source>
</evidence>
<dbReference type="Pfam" id="PF22785">
    <property type="entry name" value="Tc-R-P"/>
    <property type="match status" value="1"/>
</dbReference>
<dbReference type="SMART" id="SM00382">
    <property type="entry name" value="AAA"/>
    <property type="match status" value="1"/>
</dbReference>
<dbReference type="SMART" id="SM00404">
    <property type="entry name" value="PTPc_motif"/>
    <property type="match status" value="1"/>
</dbReference>
<dbReference type="InterPro" id="IPR000387">
    <property type="entry name" value="Tyr_Pase_dom"/>
</dbReference>
<dbReference type="Gene3D" id="3.40.50.300">
    <property type="entry name" value="P-loop containing nucleotide triphosphate hydrolases"/>
    <property type="match status" value="1"/>
</dbReference>
<evidence type="ECO:0000256" key="7">
    <source>
        <dbReference type="ARBA" id="ARBA00023136"/>
    </source>
</evidence>
<organism evidence="10 11">
    <name type="scientific">Halospina denitrificans</name>
    <dbReference type="NCBI Taxonomy" id="332522"/>
    <lineage>
        <taxon>Bacteria</taxon>
        <taxon>Pseudomonadati</taxon>
        <taxon>Pseudomonadota</taxon>
        <taxon>Gammaproteobacteria</taxon>
        <taxon>Halospina</taxon>
    </lineage>
</organism>
<comment type="subcellular location">
    <subcellularLocation>
        <location evidence="1">Cell inner membrane</location>
        <topology evidence="1">Peripheral membrane protein</topology>
    </subcellularLocation>
</comment>
<evidence type="ECO:0000256" key="5">
    <source>
        <dbReference type="ARBA" id="ARBA00022741"/>
    </source>
</evidence>
<keyword evidence="6" id="KW-0067">ATP-binding</keyword>
<evidence type="ECO:0000259" key="9">
    <source>
        <dbReference type="PROSITE" id="PS50893"/>
    </source>
</evidence>
<protein>
    <submittedName>
        <fullName evidence="10">Atypical dual specificity phosphatase</fullName>
    </submittedName>
</protein>
<dbReference type="Gene3D" id="3.90.190.10">
    <property type="entry name" value="Protein tyrosine phosphatase superfamily"/>
    <property type="match status" value="1"/>
</dbReference>
<evidence type="ECO:0000256" key="1">
    <source>
        <dbReference type="ARBA" id="ARBA00004417"/>
    </source>
</evidence>
<keyword evidence="11" id="KW-1185">Reference proteome</keyword>
<evidence type="ECO:0000259" key="8">
    <source>
        <dbReference type="PROSITE" id="PS50056"/>
    </source>
</evidence>
<dbReference type="AlphaFoldDB" id="A0A4V3EQF4"/>
<dbReference type="PROSITE" id="PS50893">
    <property type="entry name" value="ABC_TRANSPORTER_2"/>
    <property type="match status" value="1"/>
</dbReference>
<dbReference type="InterPro" id="IPR003595">
    <property type="entry name" value="Tyr_Pase_cat"/>
</dbReference>
<dbReference type="PROSITE" id="PS50056">
    <property type="entry name" value="TYR_PHOSPHATASE_2"/>
    <property type="match status" value="1"/>
</dbReference>
<keyword evidence="7" id="KW-0472">Membrane</keyword>
<dbReference type="OrthoDB" id="196319at2"/>
<dbReference type="InterPro" id="IPR016130">
    <property type="entry name" value="Tyr_Pase_AS"/>
</dbReference>
<evidence type="ECO:0000256" key="6">
    <source>
        <dbReference type="ARBA" id="ARBA00022840"/>
    </source>
</evidence>
<evidence type="ECO:0000256" key="2">
    <source>
        <dbReference type="ARBA" id="ARBA00005417"/>
    </source>
</evidence>
<dbReference type="EMBL" id="SOAX01000003">
    <property type="protein sequence ID" value="TDT41648.1"/>
    <property type="molecule type" value="Genomic_DNA"/>
</dbReference>
<dbReference type="SUPFAM" id="SSF52540">
    <property type="entry name" value="P-loop containing nucleoside triphosphate hydrolases"/>
    <property type="match status" value="1"/>
</dbReference>
<dbReference type="PANTHER" id="PTHR43166">
    <property type="entry name" value="AMINO ACID IMPORT ATP-BINDING PROTEIN"/>
    <property type="match status" value="1"/>
</dbReference>
<evidence type="ECO:0000313" key="11">
    <source>
        <dbReference type="Proteomes" id="UP000295830"/>
    </source>
</evidence>
<evidence type="ECO:0000313" key="10">
    <source>
        <dbReference type="EMBL" id="TDT41648.1"/>
    </source>
</evidence>
<feature type="domain" description="ABC transporter" evidence="9">
    <location>
        <begin position="14"/>
        <end position="246"/>
    </location>
</feature>
<dbReference type="InterPro" id="IPR003439">
    <property type="entry name" value="ABC_transporter-like_ATP-bd"/>
</dbReference>
<dbReference type="InterPro" id="IPR050086">
    <property type="entry name" value="MetN_ABC_transporter-like"/>
</dbReference>
<dbReference type="GO" id="GO:0016887">
    <property type="term" value="F:ATP hydrolysis activity"/>
    <property type="evidence" value="ECO:0007669"/>
    <property type="project" value="InterPro"/>
</dbReference>
<gene>
    <name evidence="10" type="ORF">DES49_1749</name>
</gene>
<name>A0A4V3EQF4_9GAMM</name>
<comment type="similarity">
    <text evidence="2">Belongs to the ABC transporter superfamily.</text>
</comment>
<dbReference type="SUPFAM" id="SSF52799">
    <property type="entry name" value="(Phosphotyrosine protein) phosphatases II"/>
    <property type="match status" value="1"/>
</dbReference>
<dbReference type="InterPro" id="IPR029021">
    <property type="entry name" value="Prot-tyrosine_phosphatase-like"/>
</dbReference>
<dbReference type="InterPro" id="IPR003593">
    <property type="entry name" value="AAA+_ATPase"/>
</dbReference>
<proteinExistence type="inferred from homology"/>
<dbReference type="PROSITE" id="PS00383">
    <property type="entry name" value="TYR_PHOSPHATASE_1"/>
    <property type="match status" value="1"/>
</dbReference>